<reference evidence="2" key="2">
    <citation type="submission" date="2020-05" db="EMBL/GenBank/DDBJ databases">
        <authorList>
            <person name="Kim H.-S."/>
            <person name="Proctor R.H."/>
            <person name="Brown D.W."/>
        </authorList>
    </citation>
    <scope>NUCLEOTIDE SEQUENCE</scope>
    <source>
        <strain evidence="2">NRRL 20472</strain>
    </source>
</reference>
<proteinExistence type="predicted"/>
<evidence type="ECO:0000313" key="2">
    <source>
        <dbReference type="EMBL" id="KAF4945932.1"/>
    </source>
</evidence>
<dbReference type="EMBL" id="JABEXW010001203">
    <property type="protein sequence ID" value="KAF4945932.1"/>
    <property type="molecule type" value="Genomic_DNA"/>
</dbReference>
<name>A0A8H4WPY0_9HYPO</name>
<protein>
    <submittedName>
        <fullName evidence="2">Uncharacterized protein</fullName>
    </submittedName>
</protein>
<dbReference type="AlphaFoldDB" id="A0A8H4WPY0"/>
<evidence type="ECO:0000256" key="1">
    <source>
        <dbReference type="SAM" id="MobiDB-lite"/>
    </source>
</evidence>
<evidence type="ECO:0000313" key="3">
    <source>
        <dbReference type="Proteomes" id="UP000622797"/>
    </source>
</evidence>
<organism evidence="2 3">
    <name type="scientific">Fusarium sarcochroum</name>
    <dbReference type="NCBI Taxonomy" id="1208366"/>
    <lineage>
        <taxon>Eukaryota</taxon>
        <taxon>Fungi</taxon>
        <taxon>Dikarya</taxon>
        <taxon>Ascomycota</taxon>
        <taxon>Pezizomycotina</taxon>
        <taxon>Sordariomycetes</taxon>
        <taxon>Hypocreomycetidae</taxon>
        <taxon>Hypocreales</taxon>
        <taxon>Nectriaceae</taxon>
        <taxon>Fusarium</taxon>
        <taxon>Fusarium lateritium species complex</taxon>
    </lineage>
</organism>
<comment type="caution">
    <text evidence="2">The sequence shown here is derived from an EMBL/GenBank/DDBJ whole genome shotgun (WGS) entry which is preliminary data.</text>
</comment>
<feature type="region of interest" description="Disordered" evidence="1">
    <location>
        <begin position="155"/>
        <end position="187"/>
    </location>
</feature>
<gene>
    <name evidence="2" type="ORF">FSARC_14314</name>
</gene>
<keyword evidence="3" id="KW-1185">Reference proteome</keyword>
<accession>A0A8H4WPY0</accession>
<reference evidence="2" key="1">
    <citation type="journal article" date="2020" name="BMC Genomics">
        <title>Correction to: Identification and distribution of gene clusters required for synthesis of sphingolipid metabolism inhibitors in diverse species of the filamentous fungus Fusarium.</title>
        <authorList>
            <person name="Kim H.S."/>
            <person name="Lohmar J.M."/>
            <person name="Busman M."/>
            <person name="Brown D.W."/>
            <person name="Naumann T.A."/>
            <person name="Divon H.H."/>
            <person name="Lysoe E."/>
            <person name="Uhlig S."/>
            <person name="Proctor R.H."/>
        </authorList>
    </citation>
    <scope>NUCLEOTIDE SEQUENCE</scope>
    <source>
        <strain evidence="2">NRRL 20472</strain>
    </source>
</reference>
<sequence length="187" mass="21545">MCESDRRLTEHQYLNPLDLGKETICSGISTDDALPYHQDNVPQDYDFVFRRREYVLGLEGEGNDGTPHRPEARNHSINGETSQQHEHELASIDVRYFAELRAENANPGRGTERACFSDKQPAKLADGLPLLQHNVDLSETLEALLEENRELEDDLQQRKEEAKEMMEKSKKDGRLLNEWLEGRRRNG</sequence>
<dbReference type="Proteomes" id="UP000622797">
    <property type="component" value="Unassembled WGS sequence"/>
</dbReference>